<comment type="caution">
    <text evidence="2">The sequence shown here is derived from an EMBL/GenBank/DDBJ whole genome shotgun (WGS) entry which is preliminary data.</text>
</comment>
<gene>
    <name evidence="2" type="ORF">TrLO_g9365</name>
</gene>
<dbReference type="AlphaFoldDB" id="A0A9W7FSS2"/>
<dbReference type="Proteomes" id="UP001165122">
    <property type="component" value="Unassembled WGS sequence"/>
</dbReference>
<feature type="region of interest" description="Disordered" evidence="1">
    <location>
        <begin position="108"/>
        <end position="154"/>
    </location>
</feature>
<feature type="compositionally biased region" description="Low complexity" evidence="1">
    <location>
        <begin position="109"/>
        <end position="129"/>
    </location>
</feature>
<feature type="compositionally biased region" description="Low complexity" evidence="1">
    <location>
        <begin position="139"/>
        <end position="152"/>
    </location>
</feature>
<dbReference type="PANTHER" id="PTHR28601">
    <property type="entry name" value="COILED-COIL DOMAIN-CONTAINING PROTEIN 24"/>
    <property type="match status" value="1"/>
</dbReference>
<organism evidence="2 3">
    <name type="scientific">Triparma laevis f. longispina</name>
    <dbReference type="NCBI Taxonomy" id="1714387"/>
    <lineage>
        <taxon>Eukaryota</taxon>
        <taxon>Sar</taxon>
        <taxon>Stramenopiles</taxon>
        <taxon>Ochrophyta</taxon>
        <taxon>Bolidophyceae</taxon>
        <taxon>Parmales</taxon>
        <taxon>Triparmaceae</taxon>
        <taxon>Triparma</taxon>
    </lineage>
</organism>
<protein>
    <submittedName>
        <fullName evidence="2">Uncharacterized protein</fullName>
    </submittedName>
</protein>
<name>A0A9W7FSS2_9STRA</name>
<dbReference type="OrthoDB" id="199374at2759"/>
<dbReference type="InterPro" id="IPR031367">
    <property type="entry name" value="CCDC24"/>
</dbReference>
<dbReference type="Pfam" id="PF15669">
    <property type="entry name" value="CCDC24"/>
    <property type="match status" value="1"/>
</dbReference>
<evidence type="ECO:0000313" key="2">
    <source>
        <dbReference type="EMBL" id="GMI17380.1"/>
    </source>
</evidence>
<feature type="compositionally biased region" description="Polar residues" evidence="1">
    <location>
        <begin position="265"/>
        <end position="295"/>
    </location>
</feature>
<feature type="region of interest" description="Disordered" evidence="1">
    <location>
        <begin position="250"/>
        <end position="298"/>
    </location>
</feature>
<evidence type="ECO:0000256" key="1">
    <source>
        <dbReference type="SAM" id="MobiDB-lite"/>
    </source>
</evidence>
<reference evidence="3" key="1">
    <citation type="journal article" date="2023" name="Commun. Biol.">
        <title>Genome analysis of Parmales, the sister group of diatoms, reveals the evolutionary specialization of diatoms from phago-mixotrophs to photoautotrophs.</title>
        <authorList>
            <person name="Ban H."/>
            <person name="Sato S."/>
            <person name="Yoshikawa S."/>
            <person name="Yamada K."/>
            <person name="Nakamura Y."/>
            <person name="Ichinomiya M."/>
            <person name="Sato N."/>
            <person name="Blanc-Mathieu R."/>
            <person name="Endo H."/>
            <person name="Kuwata A."/>
            <person name="Ogata H."/>
        </authorList>
    </citation>
    <scope>NUCLEOTIDE SEQUENCE [LARGE SCALE GENOMIC DNA]</scope>
    <source>
        <strain evidence="3">NIES 3700</strain>
    </source>
</reference>
<keyword evidence="3" id="KW-1185">Reference proteome</keyword>
<sequence>MSLWERIKTNLSPAEVGEVAHVVGLDLIDENWALQEEYDALEEILQDLKTQNDMAIGSRLRRPKGLDAPERRMLEQKVKILLDAISKAGSSTAVAALGKEDKTYKYFVGNNNNNNNNSNGGGNNNNSNGARSFSASHTSSGSNVFSPSSSRSAPDVLESLSDQINVMEIDDVVEPLRSAFHEEKESLLQDIQMMQAIMEHENERGLKQRPNANRPNVDDLKKFSNKLEETLRQQEVFKDIHKPAFEAATIPPPRLDISPLKNRIKSSTSSSPHINKLNPQPKSSRMRSQLKQQIASGKFEETLDDDDLKFFS</sequence>
<proteinExistence type="predicted"/>
<evidence type="ECO:0000313" key="3">
    <source>
        <dbReference type="Proteomes" id="UP001165122"/>
    </source>
</evidence>
<accession>A0A9W7FSS2</accession>
<dbReference type="PANTHER" id="PTHR28601:SF1">
    <property type="entry name" value="COILED-COIL DOMAIN-CONTAINING PROTEIN 24"/>
    <property type="match status" value="1"/>
</dbReference>
<dbReference type="EMBL" id="BRXW01000289">
    <property type="protein sequence ID" value="GMI17380.1"/>
    <property type="molecule type" value="Genomic_DNA"/>
</dbReference>